<dbReference type="SUPFAM" id="SSF88659">
    <property type="entry name" value="Sigma3 and sigma4 domains of RNA polymerase sigma factors"/>
    <property type="match status" value="1"/>
</dbReference>
<reference evidence="9" key="1">
    <citation type="submission" date="2017-06" db="EMBL/GenBank/DDBJ databases">
        <authorList>
            <person name="Varghese N."/>
            <person name="Submissions S."/>
        </authorList>
    </citation>
    <scope>NUCLEOTIDE SEQUENCE [LARGE SCALE GENOMIC DNA]</scope>
    <source>
        <strain evidence="9">SCA</strain>
    </source>
</reference>
<keyword evidence="5" id="KW-0804">Transcription</keyword>
<dbReference type="Gene3D" id="1.10.10.10">
    <property type="entry name" value="Winged helix-like DNA-binding domain superfamily/Winged helix DNA-binding domain"/>
    <property type="match status" value="1"/>
</dbReference>
<evidence type="ECO:0000256" key="5">
    <source>
        <dbReference type="ARBA" id="ARBA00023163"/>
    </source>
</evidence>
<accession>A0A239GXV2</accession>
<gene>
    <name evidence="8" type="ORF">SAMN05446037_101928</name>
</gene>
<name>A0A239GXV2_9FIRM</name>
<comment type="similarity">
    <text evidence="1">Belongs to the sigma-70 factor family. ECF subfamily.</text>
</comment>
<dbReference type="InterPro" id="IPR007627">
    <property type="entry name" value="RNA_pol_sigma70_r2"/>
</dbReference>
<keyword evidence="4" id="KW-0238">DNA-binding</keyword>
<dbReference type="SUPFAM" id="SSF88946">
    <property type="entry name" value="Sigma2 domain of RNA polymerase sigma factors"/>
    <property type="match status" value="1"/>
</dbReference>
<feature type="domain" description="RNA polymerase sigma factor 70 region 4 type 2" evidence="7">
    <location>
        <begin position="118"/>
        <end position="169"/>
    </location>
</feature>
<evidence type="ECO:0000259" key="7">
    <source>
        <dbReference type="Pfam" id="PF08281"/>
    </source>
</evidence>
<dbReference type="InterPro" id="IPR013249">
    <property type="entry name" value="RNA_pol_sigma70_r4_t2"/>
</dbReference>
<evidence type="ECO:0000256" key="2">
    <source>
        <dbReference type="ARBA" id="ARBA00023015"/>
    </source>
</evidence>
<dbReference type="GO" id="GO:0003677">
    <property type="term" value="F:DNA binding"/>
    <property type="evidence" value="ECO:0007669"/>
    <property type="project" value="UniProtKB-KW"/>
</dbReference>
<dbReference type="GO" id="GO:0006352">
    <property type="term" value="P:DNA-templated transcription initiation"/>
    <property type="evidence" value="ECO:0007669"/>
    <property type="project" value="InterPro"/>
</dbReference>
<dbReference type="Proteomes" id="UP000198304">
    <property type="component" value="Unassembled WGS sequence"/>
</dbReference>
<evidence type="ECO:0000256" key="1">
    <source>
        <dbReference type="ARBA" id="ARBA00010641"/>
    </source>
</evidence>
<organism evidence="8 9">
    <name type="scientific">Anaerovirgula multivorans</name>
    <dbReference type="NCBI Taxonomy" id="312168"/>
    <lineage>
        <taxon>Bacteria</taxon>
        <taxon>Bacillati</taxon>
        <taxon>Bacillota</taxon>
        <taxon>Clostridia</taxon>
        <taxon>Peptostreptococcales</taxon>
        <taxon>Natronincolaceae</taxon>
        <taxon>Anaerovirgula</taxon>
    </lineage>
</organism>
<dbReference type="Pfam" id="PF08281">
    <property type="entry name" value="Sigma70_r4_2"/>
    <property type="match status" value="1"/>
</dbReference>
<dbReference type="PANTHER" id="PTHR43133">
    <property type="entry name" value="RNA POLYMERASE ECF-TYPE SIGMA FACTO"/>
    <property type="match status" value="1"/>
</dbReference>
<dbReference type="InterPro" id="IPR013324">
    <property type="entry name" value="RNA_pol_sigma_r3/r4-like"/>
</dbReference>
<dbReference type="GO" id="GO:0016987">
    <property type="term" value="F:sigma factor activity"/>
    <property type="evidence" value="ECO:0007669"/>
    <property type="project" value="UniProtKB-KW"/>
</dbReference>
<dbReference type="NCBIfam" id="TIGR02937">
    <property type="entry name" value="sigma70-ECF"/>
    <property type="match status" value="1"/>
</dbReference>
<dbReference type="InterPro" id="IPR014284">
    <property type="entry name" value="RNA_pol_sigma-70_dom"/>
</dbReference>
<proteinExistence type="inferred from homology"/>
<dbReference type="InterPro" id="IPR039425">
    <property type="entry name" value="RNA_pol_sigma-70-like"/>
</dbReference>
<feature type="domain" description="RNA polymerase sigma-70 region 2" evidence="6">
    <location>
        <begin position="7"/>
        <end position="59"/>
    </location>
</feature>
<keyword evidence="2" id="KW-0805">Transcription regulation</keyword>
<dbReference type="OrthoDB" id="9795666at2"/>
<dbReference type="Gene3D" id="1.10.1740.10">
    <property type="match status" value="1"/>
</dbReference>
<sequence length="259" mass="30700">MDFGKIFKDYNKYIYAFAYKLTNNKEHAEDLTQETFLKAYEKLNQLREHDSMKYWLRSICFNIHLIIIRKQNNIKEMSYDELEQLHKDGDLITIDNSLPTLDDEVIVDETIKDIQNGCFLTMVHRLSNNQRIVFSLVDMFGLTIEESAKVMGLSESAVKALLYRARLKLDKFFSENCSLVLVENPCNCKAWAEFSDHRNKLKTRVSNNRRNSLRQKSETMGFNNLEIRNKLRYLYAKMPDHKPSVEWYEEVLRAIEKFL</sequence>
<dbReference type="CDD" id="cd06171">
    <property type="entry name" value="Sigma70_r4"/>
    <property type="match status" value="1"/>
</dbReference>
<evidence type="ECO:0000313" key="9">
    <source>
        <dbReference type="Proteomes" id="UP000198304"/>
    </source>
</evidence>
<evidence type="ECO:0000256" key="4">
    <source>
        <dbReference type="ARBA" id="ARBA00023125"/>
    </source>
</evidence>
<protein>
    <submittedName>
        <fullName evidence="8">RNA polymerase, sigma subunit, ECF family</fullName>
    </submittedName>
</protein>
<dbReference type="Pfam" id="PF04542">
    <property type="entry name" value="Sigma70_r2"/>
    <property type="match status" value="1"/>
</dbReference>
<evidence type="ECO:0000313" key="8">
    <source>
        <dbReference type="EMBL" id="SNS74029.1"/>
    </source>
</evidence>
<dbReference type="AlphaFoldDB" id="A0A239GXV2"/>
<evidence type="ECO:0000256" key="3">
    <source>
        <dbReference type="ARBA" id="ARBA00023082"/>
    </source>
</evidence>
<keyword evidence="9" id="KW-1185">Reference proteome</keyword>
<evidence type="ECO:0000259" key="6">
    <source>
        <dbReference type="Pfam" id="PF04542"/>
    </source>
</evidence>
<keyword evidence="3" id="KW-0731">Sigma factor</keyword>
<dbReference type="PANTHER" id="PTHR43133:SF8">
    <property type="entry name" value="RNA POLYMERASE SIGMA FACTOR HI_1459-RELATED"/>
    <property type="match status" value="1"/>
</dbReference>
<dbReference type="InterPro" id="IPR013325">
    <property type="entry name" value="RNA_pol_sigma_r2"/>
</dbReference>
<dbReference type="InterPro" id="IPR036388">
    <property type="entry name" value="WH-like_DNA-bd_sf"/>
</dbReference>
<dbReference type="EMBL" id="FZOJ01000019">
    <property type="protein sequence ID" value="SNS74029.1"/>
    <property type="molecule type" value="Genomic_DNA"/>
</dbReference>
<dbReference type="RefSeq" id="WP_089284001.1">
    <property type="nucleotide sequence ID" value="NZ_FZOJ01000019.1"/>
</dbReference>